<organism evidence="1 2">
    <name type="scientific">Rhizophagus irregularis</name>
    <dbReference type="NCBI Taxonomy" id="588596"/>
    <lineage>
        <taxon>Eukaryota</taxon>
        <taxon>Fungi</taxon>
        <taxon>Fungi incertae sedis</taxon>
        <taxon>Mucoromycota</taxon>
        <taxon>Glomeromycotina</taxon>
        <taxon>Glomeromycetes</taxon>
        <taxon>Glomerales</taxon>
        <taxon>Glomeraceae</taxon>
        <taxon>Rhizophagus</taxon>
    </lineage>
</organism>
<keyword evidence="2" id="KW-1185">Reference proteome</keyword>
<protein>
    <submittedName>
        <fullName evidence="1">Uncharacterized protein</fullName>
    </submittedName>
</protein>
<comment type="caution">
    <text evidence="1">The sequence shown here is derived from an EMBL/GenBank/DDBJ whole genome shotgun (WGS) entry which is preliminary data.</text>
</comment>
<sequence>MRLLQLPNLKRFPNNSVPAIGTWNTGSQPSGNEVFVLKQPITGVYEFQPFISFYLDMVIEIPNRSIHNYDERLIVSQSTNSDNERFIIECDTCNLNANGSEIWVKYHSSCLIKNLASGFCMNGIYLPANFVTQVDCSIASRWDIFG</sequence>
<evidence type="ECO:0000313" key="1">
    <source>
        <dbReference type="EMBL" id="PKY58909.1"/>
    </source>
</evidence>
<evidence type="ECO:0000313" key="2">
    <source>
        <dbReference type="Proteomes" id="UP000234323"/>
    </source>
</evidence>
<dbReference type="EMBL" id="LLXI01003252">
    <property type="protein sequence ID" value="PKY58909.1"/>
    <property type="molecule type" value="Genomic_DNA"/>
</dbReference>
<name>A0A2I1HJ76_9GLOM</name>
<dbReference type="AlphaFoldDB" id="A0A2I1HJ76"/>
<dbReference type="Proteomes" id="UP000234323">
    <property type="component" value="Unassembled WGS sequence"/>
</dbReference>
<dbReference type="VEuPathDB" id="FungiDB:RhiirA1_472266"/>
<gene>
    <name evidence="1" type="ORF">RhiirA4_430048</name>
</gene>
<dbReference type="VEuPathDB" id="FungiDB:FUN_005503"/>
<proteinExistence type="predicted"/>
<reference evidence="1 2" key="1">
    <citation type="submission" date="2015-10" db="EMBL/GenBank/DDBJ databases">
        <title>Genome analyses suggest a sexual origin of heterokaryosis in a supposedly ancient asexual fungus.</title>
        <authorList>
            <person name="Ropars J."/>
            <person name="Sedzielewska K."/>
            <person name="Noel J."/>
            <person name="Charron P."/>
            <person name="Farinelli L."/>
            <person name="Marton T."/>
            <person name="Kruger M."/>
            <person name="Pelin A."/>
            <person name="Brachmann A."/>
            <person name="Corradi N."/>
        </authorList>
    </citation>
    <scope>NUCLEOTIDE SEQUENCE [LARGE SCALE GENOMIC DNA]</scope>
    <source>
        <strain evidence="1 2">A4</strain>
    </source>
</reference>
<accession>A0A2I1HJ76</accession>